<dbReference type="eggNOG" id="COG3455">
    <property type="taxonomic scope" value="Bacteria"/>
</dbReference>
<dbReference type="EMBL" id="FO203526">
    <property type="protein sequence ID" value="CCO57557.1"/>
    <property type="molecule type" value="Genomic_DNA"/>
</dbReference>
<dbReference type="InterPro" id="IPR038522">
    <property type="entry name" value="T4/T6SS_DotU_sf"/>
</dbReference>
<feature type="region of interest" description="Disordered" evidence="2">
    <location>
        <begin position="1"/>
        <end position="34"/>
    </location>
</feature>
<dbReference type="NCBIfam" id="NF038228">
    <property type="entry name" value="IcmH_DotU_IVB"/>
    <property type="match status" value="1"/>
</dbReference>
<dbReference type="Gene3D" id="3.30.1330.60">
    <property type="entry name" value="OmpA-like domain"/>
    <property type="match status" value="1"/>
</dbReference>
<dbReference type="InterPro" id="IPR017732">
    <property type="entry name" value="T4/T6SS_DotU"/>
</dbReference>
<dbReference type="NCBIfam" id="TIGR03350">
    <property type="entry name" value="type_VI_ompA"/>
    <property type="match status" value="1"/>
</dbReference>
<evidence type="ECO:0000259" key="3">
    <source>
        <dbReference type="PROSITE" id="PS51123"/>
    </source>
</evidence>
<protein>
    <submittedName>
        <fullName evidence="4">Putative Type IV / VI secretion system, DotU fused with Type VI secretion system, OmpA/MotB</fullName>
    </submittedName>
</protein>
<dbReference type="AlphaFoldDB" id="U4KB61"/>
<keyword evidence="1" id="KW-0472">Membrane</keyword>
<dbReference type="SUPFAM" id="SSF103088">
    <property type="entry name" value="OmpA-like"/>
    <property type="match status" value="1"/>
</dbReference>
<dbReference type="Pfam" id="PF09850">
    <property type="entry name" value="DotU"/>
    <property type="match status" value="1"/>
</dbReference>
<accession>U4KB61</accession>
<evidence type="ECO:0000256" key="2">
    <source>
        <dbReference type="SAM" id="MobiDB-lite"/>
    </source>
</evidence>
<keyword evidence="5" id="KW-1185">Reference proteome</keyword>
<dbReference type="Pfam" id="PF00691">
    <property type="entry name" value="OmpA"/>
    <property type="match status" value="1"/>
</dbReference>
<dbReference type="PROSITE" id="PS51123">
    <property type="entry name" value="OMPA_2"/>
    <property type="match status" value="1"/>
</dbReference>
<dbReference type="OrthoDB" id="345640at2"/>
<dbReference type="NCBIfam" id="TIGR03349">
    <property type="entry name" value="IV_VI_DotU"/>
    <property type="match status" value="1"/>
</dbReference>
<proteinExistence type="predicted"/>
<organism evidence="4 5">
    <name type="scientific">Vibrio nigripulchritudo</name>
    <dbReference type="NCBI Taxonomy" id="28173"/>
    <lineage>
        <taxon>Bacteria</taxon>
        <taxon>Pseudomonadati</taxon>
        <taxon>Pseudomonadota</taxon>
        <taxon>Gammaproteobacteria</taxon>
        <taxon>Vibrionales</taxon>
        <taxon>Vibrionaceae</taxon>
        <taxon>Vibrio</taxon>
    </lineage>
</organism>
<feature type="compositionally biased region" description="Low complexity" evidence="2">
    <location>
        <begin position="7"/>
        <end position="19"/>
    </location>
</feature>
<dbReference type="eggNOG" id="COG1360">
    <property type="taxonomic scope" value="Bacteria"/>
</dbReference>
<name>U4KB61_9VIBR</name>
<feature type="domain" description="OmpA-like" evidence="3">
    <location>
        <begin position="316"/>
        <end position="436"/>
    </location>
</feature>
<dbReference type="PANTHER" id="PTHR30329:SF19">
    <property type="entry name" value="OUTER MEMBRANE PROTEIN, OMPA FAMILY"/>
    <property type="match status" value="1"/>
</dbReference>
<evidence type="ECO:0000313" key="5">
    <source>
        <dbReference type="Proteomes" id="UP000016895"/>
    </source>
</evidence>
<dbReference type="InterPro" id="IPR006665">
    <property type="entry name" value="OmpA-like"/>
</dbReference>
<gene>
    <name evidence="4" type="ORF">VIBNI_A1430</name>
</gene>
<dbReference type="GO" id="GO:0016020">
    <property type="term" value="C:membrane"/>
    <property type="evidence" value="ECO:0007669"/>
    <property type="project" value="UniProtKB-UniRule"/>
</dbReference>
<reference evidence="4 5" key="1">
    <citation type="journal article" date="2013" name="ISME J.">
        <title>Comparative genomics of pathogenic lineages of Vibrio nigripulchritudo identifies virulence-associated traits.</title>
        <authorList>
            <person name="Goudenege D."/>
            <person name="Labreuche Y."/>
            <person name="Krin E."/>
            <person name="Ansquer D."/>
            <person name="Mangenot S."/>
            <person name="Calteau A."/>
            <person name="Medigue C."/>
            <person name="Mazel D."/>
            <person name="Polz M.F."/>
            <person name="Le Roux F."/>
        </authorList>
    </citation>
    <scope>NUCLEOTIDE SEQUENCE [LARGE SCALE GENOMIC DNA]</scope>
    <source>
        <strain evidence="5">SnF1</strain>
    </source>
</reference>
<dbReference type="InterPro" id="IPR036737">
    <property type="entry name" value="OmpA-like_sf"/>
</dbReference>
<dbReference type="PANTHER" id="PTHR30329">
    <property type="entry name" value="STATOR ELEMENT OF FLAGELLAR MOTOR COMPLEX"/>
    <property type="match status" value="1"/>
</dbReference>
<dbReference type="InterPro" id="IPR017733">
    <property type="entry name" value="OmpA-like_dom_proteobacteria"/>
</dbReference>
<dbReference type="Gene3D" id="1.25.40.590">
    <property type="entry name" value="Type IV / VI secretion system, DotU"/>
    <property type="match status" value="1"/>
</dbReference>
<dbReference type="RefSeq" id="WP_022550483.1">
    <property type="nucleotide sequence ID" value="NC_022528.1"/>
</dbReference>
<evidence type="ECO:0000256" key="1">
    <source>
        <dbReference type="PROSITE-ProRule" id="PRU00473"/>
    </source>
</evidence>
<dbReference type="KEGG" id="vni:VIBNI_A1430"/>
<dbReference type="InterPro" id="IPR050330">
    <property type="entry name" value="Bact_OuterMem_StrucFunc"/>
</dbReference>
<evidence type="ECO:0000313" key="4">
    <source>
        <dbReference type="EMBL" id="CCO57557.1"/>
    </source>
</evidence>
<dbReference type="CDD" id="cd07185">
    <property type="entry name" value="OmpA_C-like"/>
    <property type="match status" value="1"/>
</dbReference>
<sequence length="444" mass="49089">MEDTVMKPTPGRRGGAKPAPAAPASPPPPQEGDSTVLLTKVIKEEKSSSVIAFGKNLLLAEANVVLSLIGQIRATSQYGDVQQLREAFVQKIRDYETRLRLQNARNQDIDIARFCLCCLIDETVLNTVWGGQSIWVDNSLLSTFYANTQGGEQFYDYLDKAMSAPTESLDILQLQYICMSLGFIGRYRLEKNGVESHRSLRQRVFDVITTVSERPPKVLSDGWQDKVRVGEEITESTPVWVTLSIAGAILAATYMGFNYKINEESNRTFTNLLNLVPSVEITESAPLADVAPVALRIQDYLATEMDRGVVEIQQLPDRVRISFAANELFDSGSAELTQHIRPVLSKVGRSLEGTKGRIMIVGHTDNKPIFTSKFPSNWHLSLARATSVTNHLADSSNLTGRLIPEGMGDARPLVDNDTEANRAKNRRVEIDLLVAQRAVGGEEQ</sequence>
<dbReference type="STRING" id="28173.VIBNI_A1430"/>
<dbReference type="Proteomes" id="UP000016895">
    <property type="component" value="Chromosome 1"/>
</dbReference>
<dbReference type="PATRIC" id="fig|1260221.3.peg.1372"/>
<feature type="compositionally biased region" description="Pro residues" evidence="2">
    <location>
        <begin position="20"/>
        <end position="30"/>
    </location>
</feature>